<keyword evidence="4" id="KW-0862">Zinc</keyword>
<comment type="caution">
    <text evidence="7">The sequence shown here is derived from an EMBL/GenBank/DDBJ whole genome shotgun (WGS) entry which is preliminary data.</text>
</comment>
<keyword evidence="3" id="KW-0378">Hydrolase</keyword>
<dbReference type="EMBL" id="VNJI01000025">
    <property type="protein sequence ID" value="TVY08261.1"/>
    <property type="molecule type" value="Genomic_DNA"/>
</dbReference>
<sequence length="146" mass="16854">MRFHIAPVELQRIIFYCREQLPHEACGFLMGSEASDKPGQWQVHSFVPAANRSPRPEHHFDMEPRDLIPWLLHTASGGSDQLVGLVHSHPQAPPLPSSEDLRTPWYQVPSHWIVSFTDPRQPQVMAYSYQKDKDGQIRYHSLLVQH</sequence>
<gene>
    <name evidence="7" type="ORF">FPZ49_19520</name>
</gene>
<evidence type="ECO:0000313" key="8">
    <source>
        <dbReference type="Proteomes" id="UP000317036"/>
    </source>
</evidence>
<keyword evidence="8" id="KW-1185">Reference proteome</keyword>
<reference evidence="7 8" key="1">
    <citation type="submission" date="2019-07" db="EMBL/GenBank/DDBJ databases">
        <authorList>
            <person name="Kim J."/>
        </authorList>
    </citation>
    <scope>NUCLEOTIDE SEQUENCE [LARGE SCALE GENOMIC DNA]</scope>
    <source>
        <strain evidence="7 8">JC52</strain>
    </source>
</reference>
<name>A0A559K805_9BACL</name>
<dbReference type="InterPro" id="IPR028090">
    <property type="entry name" value="JAB_dom_prok"/>
</dbReference>
<accession>A0A559K805</accession>
<dbReference type="AlphaFoldDB" id="A0A559K805"/>
<keyword evidence="5" id="KW-0482">Metalloprotease</keyword>
<keyword evidence="2" id="KW-0479">Metal-binding</keyword>
<evidence type="ECO:0000256" key="1">
    <source>
        <dbReference type="ARBA" id="ARBA00022670"/>
    </source>
</evidence>
<evidence type="ECO:0000256" key="2">
    <source>
        <dbReference type="ARBA" id="ARBA00022723"/>
    </source>
</evidence>
<dbReference type="InterPro" id="IPR051929">
    <property type="entry name" value="VirAsm_ModProt"/>
</dbReference>
<evidence type="ECO:0000256" key="5">
    <source>
        <dbReference type="ARBA" id="ARBA00023049"/>
    </source>
</evidence>
<dbReference type="Gene3D" id="3.40.140.10">
    <property type="entry name" value="Cytidine Deaminase, domain 2"/>
    <property type="match status" value="1"/>
</dbReference>
<dbReference type="GO" id="GO:0006508">
    <property type="term" value="P:proteolysis"/>
    <property type="evidence" value="ECO:0007669"/>
    <property type="project" value="UniProtKB-KW"/>
</dbReference>
<dbReference type="Proteomes" id="UP000317036">
    <property type="component" value="Unassembled WGS sequence"/>
</dbReference>
<dbReference type="SUPFAM" id="SSF102712">
    <property type="entry name" value="JAB1/MPN domain"/>
    <property type="match status" value="1"/>
</dbReference>
<proteinExistence type="predicted"/>
<dbReference type="PANTHER" id="PTHR34858:SF1">
    <property type="entry name" value="CYSO-CYSTEINE PEPTIDASE"/>
    <property type="match status" value="1"/>
</dbReference>
<evidence type="ECO:0000256" key="3">
    <source>
        <dbReference type="ARBA" id="ARBA00022801"/>
    </source>
</evidence>
<dbReference type="Pfam" id="PF14464">
    <property type="entry name" value="Prok-JAB"/>
    <property type="match status" value="1"/>
</dbReference>
<dbReference type="RefSeq" id="WP_144850012.1">
    <property type="nucleotide sequence ID" value="NZ_VNJI01000025.1"/>
</dbReference>
<protein>
    <recommendedName>
        <fullName evidence="6">JAB domain-containing protein</fullName>
    </recommendedName>
</protein>
<evidence type="ECO:0000313" key="7">
    <source>
        <dbReference type="EMBL" id="TVY08261.1"/>
    </source>
</evidence>
<dbReference type="OrthoDB" id="9802958at2"/>
<evidence type="ECO:0000256" key="4">
    <source>
        <dbReference type="ARBA" id="ARBA00022833"/>
    </source>
</evidence>
<dbReference type="PANTHER" id="PTHR34858">
    <property type="entry name" value="CYSO-CYSTEINE PEPTIDASE"/>
    <property type="match status" value="1"/>
</dbReference>
<evidence type="ECO:0000259" key="6">
    <source>
        <dbReference type="Pfam" id="PF14464"/>
    </source>
</evidence>
<organism evidence="7 8">
    <name type="scientific">Paenibacillus cremeus</name>
    <dbReference type="NCBI Taxonomy" id="2163881"/>
    <lineage>
        <taxon>Bacteria</taxon>
        <taxon>Bacillati</taxon>
        <taxon>Bacillota</taxon>
        <taxon>Bacilli</taxon>
        <taxon>Bacillales</taxon>
        <taxon>Paenibacillaceae</taxon>
        <taxon>Paenibacillus</taxon>
    </lineage>
</organism>
<dbReference type="GO" id="GO:0008235">
    <property type="term" value="F:metalloexopeptidase activity"/>
    <property type="evidence" value="ECO:0007669"/>
    <property type="project" value="TreeGrafter"/>
</dbReference>
<keyword evidence="1" id="KW-0645">Protease</keyword>
<feature type="domain" description="JAB" evidence="6">
    <location>
        <begin position="11"/>
        <end position="116"/>
    </location>
</feature>
<dbReference type="GO" id="GO:0008270">
    <property type="term" value="F:zinc ion binding"/>
    <property type="evidence" value="ECO:0007669"/>
    <property type="project" value="TreeGrafter"/>
</dbReference>